<name>A0A9D9DBI3_9GAMM</name>
<dbReference type="Pfam" id="PF04138">
    <property type="entry name" value="GtrA_DPMS_TM"/>
    <property type="match status" value="1"/>
</dbReference>
<reference evidence="8" key="1">
    <citation type="submission" date="2020-10" db="EMBL/GenBank/DDBJ databases">
        <authorList>
            <person name="Gilroy R."/>
        </authorList>
    </citation>
    <scope>NUCLEOTIDE SEQUENCE</scope>
    <source>
        <strain evidence="8">17213</strain>
    </source>
</reference>
<feature type="transmembrane region" description="Helical" evidence="6">
    <location>
        <begin position="50"/>
        <end position="67"/>
    </location>
</feature>
<feature type="transmembrane region" description="Helical" evidence="6">
    <location>
        <begin position="79"/>
        <end position="101"/>
    </location>
</feature>
<evidence type="ECO:0000256" key="5">
    <source>
        <dbReference type="ARBA" id="ARBA00023136"/>
    </source>
</evidence>
<evidence type="ECO:0000256" key="3">
    <source>
        <dbReference type="ARBA" id="ARBA00022692"/>
    </source>
</evidence>
<sequence length="133" mass="15189">MSTSDLFSKVKEGHGIFELLRFVFIGSLATLTDLCVTLLLFFLVPGIHENVVTTAAFCTAFFVSYYGHRYVTFRQSGSMLRFFLLSGSMLLLRNILVFIFVTYWMRGLIPIITAMALVTVITYLISKYKVFKQ</sequence>
<keyword evidence="4 6" id="KW-1133">Transmembrane helix</keyword>
<dbReference type="PANTHER" id="PTHR38459">
    <property type="entry name" value="PROPHAGE BACTOPRENOL-LINKED GLUCOSE TRANSLOCASE HOMOLOG"/>
    <property type="match status" value="1"/>
</dbReference>
<protein>
    <submittedName>
        <fullName evidence="8">GtrA family protein</fullName>
    </submittedName>
</protein>
<dbReference type="EMBL" id="JADINH010000120">
    <property type="protein sequence ID" value="MBO8415847.1"/>
    <property type="molecule type" value="Genomic_DNA"/>
</dbReference>
<keyword evidence="3 6" id="KW-0812">Transmembrane</keyword>
<comment type="subcellular location">
    <subcellularLocation>
        <location evidence="1">Membrane</location>
        <topology evidence="1">Multi-pass membrane protein</topology>
    </subcellularLocation>
</comment>
<reference evidence="8" key="2">
    <citation type="journal article" date="2021" name="PeerJ">
        <title>Extensive microbial diversity within the chicken gut microbiome revealed by metagenomics and culture.</title>
        <authorList>
            <person name="Gilroy R."/>
            <person name="Ravi A."/>
            <person name="Getino M."/>
            <person name="Pursley I."/>
            <person name="Horton D.L."/>
            <person name="Alikhan N.F."/>
            <person name="Baker D."/>
            <person name="Gharbi K."/>
            <person name="Hall N."/>
            <person name="Watson M."/>
            <person name="Adriaenssens E.M."/>
            <person name="Foster-Nyarko E."/>
            <person name="Jarju S."/>
            <person name="Secka A."/>
            <person name="Antonio M."/>
            <person name="Oren A."/>
            <person name="Chaudhuri R.R."/>
            <person name="La Ragione R."/>
            <person name="Hildebrand F."/>
            <person name="Pallen M.J."/>
        </authorList>
    </citation>
    <scope>NUCLEOTIDE SEQUENCE</scope>
    <source>
        <strain evidence="8">17213</strain>
    </source>
</reference>
<dbReference type="InterPro" id="IPR051401">
    <property type="entry name" value="GtrA_CellWall_Glycosyl"/>
</dbReference>
<dbReference type="PANTHER" id="PTHR38459:SF1">
    <property type="entry name" value="PROPHAGE BACTOPRENOL-LINKED GLUCOSE TRANSLOCASE HOMOLOG"/>
    <property type="match status" value="1"/>
</dbReference>
<accession>A0A9D9DBI3</accession>
<evidence type="ECO:0000256" key="2">
    <source>
        <dbReference type="ARBA" id="ARBA00009399"/>
    </source>
</evidence>
<feature type="domain" description="GtrA/DPMS transmembrane" evidence="7">
    <location>
        <begin position="21"/>
        <end position="131"/>
    </location>
</feature>
<organism evidence="8 9">
    <name type="scientific">Candidatus Avisuccinivibrio stercorigallinarum</name>
    <dbReference type="NCBI Taxonomy" id="2840704"/>
    <lineage>
        <taxon>Bacteria</taxon>
        <taxon>Pseudomonadati</taxon>
        <taxon>Pseudomonadota</taxon>
        <taxon>Gammaproteobacteria</taxon>
        <taxon>Aeromonadales</taxon>
        <taxon>Succinivibrionaceae</taxon>
        <taxon>Succinivibrionaceae incertae sedis</taxon>
        <taxon>Candidatus Avisuccinivibrio</taxon>
    </lineage>
</organism>
<comment type="similarity">
    <text evidence="2">Belongs to the GtrA family.</text>
</comment>
<dbReference type="GO" id="GO:0005886">
    <property type="term" value="C:plasma membrane"/>
    <property type="evidence" value="ECO:0007669"/>
    <property type="project" value="TreeGrafter"/>
</dbReference>
<dbReference type="Proteomes" id="UP000823631">
    <property type="component" value="Unassembled WGS sequence"/>
</dbReference>
<comment type="caution">
    <text evidence="8">The sequence shown here is derived from an EMBL/GenBank/DDBJ whole genome shotgun (WGS) entry which is preliminary data.</text>
</comment>
<dbReference type="GO" id="GO:0000271">
    <property type="term" value="P:polysaccharide biosynthetic process"/>
    <property type="evidence" value="ECO:0007669"/>
    <property type="project" value="InterPro"/>
</dbReference>
<keyword evidence="5 6" id="KW-0472">Membrane</keyword>
<evidence type="ECO:0000256" key="1">
    <source>
        <dbReference type="ARBA" id="ARBA00004141"/>
    </source>
</evidence>
<evidence type="ECO:0000313" key="9">
    <source>
        <dbReference type="Proteomes" id="UP000823631"/>
    </source>
</evidence>
<evidence type="ECO:0000259" key="7">
    <source>
        <dbReference type="Pfam" id="PF04138"/>
    </source>
</evidence>
<gene>
    <name evidence="8" type="ORF">IAB19_05660</name>
</gene>
<dbReference type="AlphaFoldDB" id="A0A9D9DBI3"/>
<evidence type="ECO:0000256" key="6">
    <source>
        <dbReference type="SAM" id="Phobius"/>
    </source>
</evidence>
<dbReference type="InterPro" id="IPR007267">
    <property type="entry name" value="GtrA_DPMS_TM"/>
</dbReference>
<feature type="transmembrane region" description="Helical" evidence="6">
    <location>
        <begin position="20"/>
        <end position="44"/>
    </location>
</feature>
<proteinExistence type="inferred from homology"/>
<evidence type="ECO:0000256" key="4">
    <source>
        <dbReference type="ARBA" id="ARBA00022989"/>
    </source>
</evidence>
<evidence type="ECO:0000313" key="8">
    <source>
        <dbReference type="EMBL" id="MBO8415847.1"/>
    </source>
</evidence>
<feature type="transmembrane region" description="Helical" evidence="6">
    <location>
        <begin position="107"/>
        <end position="125"/>
    </location>
</feature>